<evidence type="ECO:0000313" key="5">
    <source>
        <dbReference type="Proteomes" id="UP001056384"/>
    </source>
</evidence>
<feature type="compositionally biased region" description="Polar residues" evidence="3">
    <location>
        <begin position="256"/>
        <end position="267"/>
    </location>
</feature>
<feature type="compositionally biased region" description="Polar residues" evidence="3">
    <location>
        <begin position="620"/>
        <end position="631"/>
    </location>
</feature>
<name>A0A9Q9AWN5_9PEZI</name>
<organism evidence="4 5">
    <name type="scientific">Septoria linicola</name>
    <dbReference type="NCBI Taxonomy" id="215465"/>
    <lineage>
        <taxon>Eukaryota</taxon>
        <taxon>Fungi</taxon>
        <taxon>Dikarya</taxon>
        <taxon>Ascomycota</taxon>
        <taxon>Pezizomycotina</taxon>
        <taxon>Dothideomycetes</taxon>
        <taxon>Dothideomycetidae</taxon>
        <taxon>Mycosphaerellales</taxon>
        <taxon>Mycosphaerellaceae</taxon>
        <taxon>Septoria</taxon>
    </lineage>
</organism>
<dbReference type="InterPro" id="IPR029055">
    <property type="entry name" value="Ntn_hydrolases_N"/>
</dbReference>
<feature type="region of interest" description="Disordered" evidence="3">
    <location>
        <begin position="227"/>
        <end position="320"/>
    </location>
</feature>
<feature type="compositionally biased region" description="Polar residues" evidence="3">
    <location>
        <begin position="286"/>
        <end position="302"/>
    </location>
</feature>
<feature type="active site" description="Nucleophile" evidence="1">
    <location>
        <position position="461"/>
    </location>
</feature>
<gene>
    <name evidence="4" type="ORF">Slin15195_G101280</name>
</gene>
<feature type="region of interest" description="Disordered" evidence="3">
    <location>
        <begin position="434"/>
        <end position="458"/>
    </location>
</feature>
<evidence type="ECO:0000256" key="3">
    <source>
        <dbReference type="SAM" id="MobiDB-lite"/>
    </source>
</evidence>
<dbReference type="Gene3D" id="3.60.20.30">
    <property type="entry name" value="(Glycosyl)asparaginase"/>
    <property type="match status" value="1"/>
</dbReference>
<sequence>MFSRRHAKQKNDIACIFVHAGAGYHSRENEMHHLQACDDACRTAMRLMQSGGSAVDAVEIAIRVLEDREITNAGFGSNLGYDGVVECDAIMVDHFGRSGAAGAVAQIKNPISLARQVLDHSTQSLSLRRVPPNLLVGEGARQFADEHSMPIMSFDYLISPFARHRWQKWRADLNRVDRHSRATSYSTLSADPGARLIGYRHEYPDSERHRQAHQDRELAMMESLYNDAQPVSPPPSDIRQDESSSSTGPSTSNASFNDSTRTPNTTPEDLDSHPDVYSDPHGPPVSLQNMANHPFANSSSKLTPGRSPRASTHDSFDMLDEDHGMSEYTTFSDDDAQALLSGVTSVSRLQHSSVEEDSDDTARLSTDGQEAMTEPPGAPMRPPPPPHSHSTGAWHTGPLETALPESPTISDDTTAAQAAKLARMRAAAKSLLSLEPSDPSDAPGKVPGPAPNNGEDHITDTVGAIAIDMYGNIACGASSGGIGMKHRGRVGPAALVGIGATVIPMEDEDDEKTTVATVTSGTGEQMSTTMASSVCSDRMYHSHKRTKKGTFEECIEESAMRAFIEKDFMGHPSVKNSESNSAIGMLSVKRTKDGAWLYFGHNTNSFALASMHSDEKQPVCTMSRSTGNGSIAQGGRPIRWRRSSMKK</sequence>
<dbReference type="GO" id="GO:0005737">
    <property type="term" value="C:cytoplasm"/>
    <property type="evidence" value="ECO:0007669"/>
    <property type="project" value="TreeGrafter"/>
</dbReference>
<dbReference type="AlphaFoldDB" id="A0A9Q9AWN5"/>
<feature type="region of interest" description="Disordered" evidence="3">
    <location>
        <begin position="348"/>
        <end position="421"/>
    </location>
</feature>
<dbReference type="SUPFAM" id="SSF56235">
    <property type="entry name" value="N-terminal nucleophile aminohydrolases (Ntn hydrolases)"/>
    <property type="match status" value="1"/>
</dbReference>
<dbReference type="GO" id="GO:0051604">
    <property type="term" value="P:protein maturation"/>
    <property type="evidence" value="ECO:0007669"/>
    <property type="project" value="TreeGrafter"/>
</dbReference>
<dbReference type="FunFam" id="3.60.20.30:FF:000007">
    <property type="entry name" value="Similar to threonine aspartase"/>
    <property type="match status" value="1"/>
</dbReference>
<dbReference type="Pfam" id="PF01112">
    <property type="entry name" value="Asparaginase_2"/>
    <property type="match status" value="2"/>
</dbReference>
<feature type="region of interest" description="Disordered" evidence="3">
    <location>
        <begin position="619"/>
        <end position="647"/>
    </location>
</feature>
<feature type="compositionally biased region" description="Low complexity" evidence="3">
    <location>
        <begin position="243"/>
        <end position="255"/>
    </location>
</feature>
<protein>
    <submittedName>
        <fullName evidence="4">Peptidase T2, asparaginase 2, nucleophile aminohydrolase</fullName>
    </submittedName>
</protein>
<feature type="compositionally biased region" description="Basic and acidic residues" evidence="3">
    <location>
        <begin position="311"/>
        <end position="320"/>
    </location>
</feature>
<keyword evidence="5" id="KW-1185">Reference proteome</keyword>
<dbReference type="InterPro" id="IPR037464">
    <property type="entry name" value="Taspase1"/>
</dbReference>
<dbReference type="PANTHER" id="PTHR10188:SF8">
    <property type="entry name" value="THREONINE ASPARTASE 1"/>
    <property type="match status" value="1"/>
</dbReference>
<dbReference type="InterPro" id="IPR000246">
    <property type="entry name" value="Peptidase_T2"/>
</dbReference>
<feature type="compositionally biased region" description="Basic residues" evidence="3">
    <location>
        <begin position="638"/>
        <end position="647"/>
    </location>
</feature>
<dbReference type="Proteomes" id="UP001056384">
    <property type="component" value="Chromosome 9"/>
</dbReference>
<feature type="compositionally biased region" description="Pro residues" evidence="3">
    <location>
        <begin position="376"/>
        <end position="387"/>
    </location>
</feature>
<dbReference type="EMBL" id="CP099426">
    <property type="protein sequence ID" value="USW56809.1"/>
    <property type="molecule type" value="Genomic_DNA"/>
</dbReference>
<proteinExistence type="predicted"/>
<evidence type="ECO:0000256" key="1">
    <source>
        <dbReference type="PIRSR" id="PIRSR600246-1"/>
    </source>
</evidence>
<evidence type="ECO:0000256" key="2">
    <source>
        <dbReference type="PIRSR" id="PIRSR600246-3"/>
    </source>
</evidence>
<evidence type="ECO:0000313" key="4">
    <source>
        <dbReference type="EMBL" id="USW56809.1"/>
    </source>
</evidence>
<dbReference type="PANTHER" id="PTHR10188">
    <property type="entry name" value="L-ASPARAGINASE"/>
    <property type="match status" value="1"/>
</dbReference>
<dbReference type="CDD" id="cd04514">
    <property type="entry name" value="Taspase1_like"/>
    <property type="match status" value="2"/>
</dbReference>
<feature type="site" description="Cleavage; by autolysis" evidence="2">
    <location>
        <begin position="460"/>
        <end position="461"/>
    </location>
</feature>
<reference evidence="4" key="1">
    <citation type="submission" date="2022-06" db="EMBL/GenBank/DDBJ databases">
        <title>Complete genome sequences of two strains of the flax pathogen Septoria linicola.</title>
        <authorList>
            <person name="Lapalu N."/>
            <person name="Simon A."/>
            <person name="Demenou B."/>
            <person name="Paumier D."/>
            <person name="Guillot M.-P."/>
            <person name="Gout L."/>
            <person name="Valade R."/>
        </authorList>
    </citation>
    <scope>NUCLEOTIDE SEQUENCE</scope>
    <source>
        <strain evidence="4">SE15195</strain>
    </source>
</reference>
<dbReference type="GO" id="GO:0004298">
    <property type="term" value="F:threonine-type endopeptidase activity"/>
    <property type="evidence" value="ECO:0007669"/>
    <property type="project" value="InterPro"/>
</dbReference>
<accession>A0A9Q9AWN5</accession>